<dbReference type="InterPro" id="IPR008795">
    <property type="entry name" value="Prominin"/>
</dbReference>
<dbReference type="EMBL" id="VCEB01000023">
    <property type="protein sequence ID" value="KAB0354341.1"/>
    <property type="molecule type" value="Genomic_DNA"/>
</dbReference>
<proteinExistence type="inferred from homology"/>
<comment type="similarity">
    <text evidence="2">Belongs to the prominin family.</text>
</comment>
<evidence type="ECO:0000256" key="7">
    <source>
        <dbReference type="SAM" id="Phobius"/>
    </source>
</evidence>
<sequence length="773" mass="87232">MHAARACTNSVTALPSSARKRSLDSEGNALACLLVCRDWNENKFYPPIIYYEIGVIICAALGLLFIILMPLVGFFFCLCRCCNKCGGEMHQRQKRSGPFLKKYFTISLLVICVFMSIGIIYGFAANQYMRTHVEETRKLSDSNFNDLRTLLNAVPGQIDYVLDQYTHTKEKAFDDLDNINSLLGGSIYERLKPKVLPVLKDIKALAEDMKTNRATLVQLNTLLTDMKQSSAHLRTSLRDMKTSMEQALTDPQCSFPVTATTCASIRQSLSVLDGSANFDQLPSLDGHIAQLDGLLQTDLSGLVQKANDSLSDIPGEVENQTRDFISEFKKTLNSIQSDVKNISTKIPIQKTLSNFVRYINNSEDYILHYLPTVEKCNSYRWLVCLTICCLLTLILIFYLLGLLCGTLGYDQNATPTNRGCVSNTGGVLLMVGVGFSFFFSWIVMSIVVLTFVTGGNLENLVCEPYRNKKFFQILDTPYLLNEDWEYYLSGLVFNKPDINLTFEQVYSDCKENKGLYATLKLDHIYNVSEELNITKHTGDINSNLENMNLRINDIELLDKTGRETLMDISSSGIDKIDYAAYINATERSPTRINLMSFASNLQRKASQLPPGNLKISLKDHVDTLRNIHQNQVVPLQNSMRMRFQCSHLLFYLFLSSFSLNSFLSFYSHYPLWFLPYIDMNQPWIYMYLTRDLNQGFASCSPWMPPSLLLPLLWGRFYSEQPASEGWCGSVTHPVPASPPKPSFLTAPLPPTPAPRAEGLGVSLVLARRHTQGR</sequence>
<dbReference type="Pfam" id="PF05478">
    <property type="entry name" value="Prominin"/>
    <property type="match status" value="1"/>
</dbReference>
<evidence type="ECO:0000256" key="6">
    <source>
        <dbReference type="ARBA" id="ARBA00023180"/>
    </source>
</evidence>
<dbReference type="Proteomes" id="UP000326062">
    <property type="component" value="Chromosome 21"/>
</dbReference>
<dbReference type="GO" id="GO:0005929">
    <property type="term" value="C:cilium"/>
    <property type="evidence" value="ECO:0007669"/>
    <property type="project" value="TreeGrafter"/>
</dbReference>
<organism evidence="8 9">
    <name type="scientific">Muntiacus reevesi</name>
    <name type="common">Reeves' muntjac</name>
    <name type="synonym">Cervus reevesi</name>
    <dbReference type="NCBI Taxonomy" id="9886"/>
    <lineage>
        <taxon>Eukaryota</taxon>
        <taxon>Metazoa</taxon>
        <taxon>Chordata</taxon>
        <taxon>Craniata</taxon>
        <taxon>Vertebrata</taxon>
        <taxon>Euteleostomi</taxon>
        <taxon>Mammalia</taxon>
        <taxon>Eutheria</taxon>
        <taxon>Laurasiatheria</taxon>
        <taxon>Artiodactyla</taxon>
        <taxon>Ruminantia</taxon>
        <taxon>Pecora</taxon>
        <taxon>Cervidae</taxon>
        <taxon>Muntiacinae</taxon>
        <taxon>Muntiacus</taxon>
    </lineage>
</organism>
<feature type="transmembrane region" description="Helical" evidence="7">
    <location>
        <begin position="49"/>
        <end position="82"/>
    </location>
</feature>
<name>A0A5N3VYQ5_MUNRE</name>
<feature type="transmembrane region" description="Helical" evidence="7">
    <location>
        <begin position="426"/>
        <end position="452"/>
    </location>
</feature>
<protein>
    <recommendedName>
        <fullName evidence="10">Prominin-1</fullName>
    </recommendedName>
</protein>
<feature type="transmembrane region" description="Helical" evidence="7">
    <location>
        <begin position="648"/>
        <end position="669"/>
    </location>
</feature>
<dbReference type="AlphaFoldDB" id="A0A5N3VYQ5"/>
<evidence type="ECO:0000256" key="3">
    <source>
        <dbReference type="ARBA" id="ARBA00022692"/>
    </source>
</evidence>
<evidence type="ECO:0000256" key="5">
    <source>
        <dbReference type="ARBA" id="ARBA00023136"/>
    </source>
</evidence>
<dbReference type="GO" id="GO:0015485">
    <property type="term" value="F:cholesterol binding"/>
    <property type="evidence" value="ECO:0007669"/>
    <property type="project" value="TreeGrafter"/>
</dbReference>
<dbReference type="GO" id="GO:0045494">
    <property type="term" value="P:photoreceptor cell maintenance"/>
    <property type="evidence" value="ECO:0007669"/>
    <property type="project" value="TreeGrafter"/>
</dbReference>
<keyword evidence="4 7" id="KW-1133">Transmembrane helix</keyword>
<feature type="transmembrane region" description="Helical" evidence="7">
    <location>
        <begin position="103"/>
        <end position="124"/>
    </location>
</feature>
<keyword evidence="6" id="KW-0325">Glycoprotein</keyword>
<dbReference type="PANTHER" id="PTHR22730">
    <property type="entry name" value="PROMININ PROM PROTEIN"/>
    <property type="match status" value="1"/>
</dbReference>
<evidence type="ECO:0000256" key="2">
    <source>
        <dbReference type="ARBA" id="ARBA00006058"/>
    </source>
</evidence>
<keyword evidence="9" id="KW-1185">Reference proteome</keyword>
<dbReference type="GO" id="GO:0071914">
    <property type="term" value="C:prominosome"/>
    <property type="evidence" value="ECO:0007669"/>
    <property type="project" value="TreeGrafter"/>
</dbReference>
<comment type="subcellular location">
    <subcellularLocation>
        <location evidence="1">Cell projection</location>
        <location evidence="1">Microvillus membrane</location>
        <topology evidence="1">Multi-pass membrane protein</topology>
    </subcellularLocation>
</comment>
<accession>A0A5N3VYQ5</accession>
<evidence type="ECO:0000256" key="1">
    <source>
        <dbReference type="ARBA" id="ARBA00004475"/>
    </source>
</evidence>
<dbReference type="GO" id="GO:0016324">
    <property type="term" value="C:apical plasma membrane"/>
    <property type="evidence" value="ECO:0007669"/>
    <property type="project" value="TreeGrafter"/>
</dbReference>
<dbReference type="PANTHER" id="PTHR22730:SF3">
    <property type="entry name" value="PROMININ-1"/>
    <property type="match status" value="1"/>
</dbReference>
<feature type="transmembrane region" description="Helical" evidence="7">
    <location>
        <begin position="379"/>
        <end position="405"/>
    </location>
</feature>
<evidence type="ECO:0000313" key="9">
    <source>
        <dbReference type="Proteomes" id="UP000326062"/>
    </source>
</evidence>
<gene>
    <name evidence="8" type="ORF">FD755_022879</name>
</gene>
<keyword evidence="3 7" id="KW-0812">Transmembrane</keyword>
<dbReference type="GO" id="GO:0060219">
    <property type="term" value="P:camera-type eye photoreceptor cell differentiation"/>
    <property type="evidence" value="ECO:0007669"/>
    <property type="project" value="TreeGrafter"/>
</dbReference>
<dbReference type="GO" id="GO:0009986">
    <property type="term" value="C:cell surface"/>
    <property type="evidence" value="ECO:0007669"/>
    <property type="project" value="TreeGrafter"/>
</dbReference>
<comment type="caution">
    <text evidence="8">The sequence shown here is derived from an EMBL/GenBank/DDBJ whole genome shotgun (WGS) entry which is preliminary data.</text>
</comment>
<keyword evidence="5 7" id="KW-0472">Membrane</keyword>
<evidence type="ECO:0000313" key="8">
    <source>
        <dbReference type="EMBL" id="KAB0354341.1"/>
    </source>
</evidence>
<evidence type="ECO:0000256" key="4">
    <source>
        <dbReference type="ARBA" id="ARBA00022989"/>
    </source>
</evidence>
<reference evidence="8 9" key="1">
    <citation type="submission" date="2019-06" db="EMBL/GenBank/DDBJ databases">
        <title>Discovery of a novel chromosome fission-fusion reversal in muntjac.</title>
        <authorList>
            <person name="Mudd A.B."/>
            <person name="Bredeson J.V."/>
            <person name="Baum R."/>
            <person name="Hockemeyer D."/>
            <person name="Rokhsar D.S."/>
        </authorList>
    </citation>
    <scope>NUCLEOTIDE SEQUENCE [LARGE SCALE GENOMIC DNA]</scope>
    <source>
        <strain evidence="8">UCam_UCB_Mr</strain>
        <tissue evidence="8">Fibroblast cell line</tissue>
    </source>
</reference>
<evidence type="ECO:0008006" key="10">
    <source>
        <dbReference type="Google" id="ProtNLM"/>
    </source>
</evidence>
<dbReference type="GO" id="GO:0031528">
    <property type="term" value="C:microvillus membrane"/>
    <property type="evidence" value="ECO:0007669"/>
    <property type="project" value="UniProtKB-SubCell"/>
</dbReference>